<comment type="caution">
    <text evidence="4">The sequence shown here is derived from an EMBL/GenBank/DDBJ whole genome shotgun (WGS) entry which is preliminary data.</text>
</comment>
<feature type="transmembrane region" description="Helical" evidence="3">
    <location>
        <begin position="63"/>
        <end position="84"/>
    </location>
</feature>
<dbReference type="Gene3D" id="3.30.1450.10">
    <property type="match status" value="1"/>
</dbReference>
<dbReference type="Proteomes" id="UP001212685">
    <property type="component" value="Unassembled WGS sequence"/>
</dbReference>
<accession>A0AAJ1HC38</accession>
<dbReference type="RefSeq" id="WP_080976666.1">
    <property type="nucleotide sequence ID" value="NZ_JAQMJV010000003.1"/>
</dbReference>
<name>A0AAJ1HC38_STRPA</name>
<protein>
    <submittedName>
        <fullName evidence="4">Uncharacterized protein</fullName>
    </submittedName>
</protein>
<evidence type="ECO:0000313" key="4">
    <source>
        <dbReference type="EMBL" id="MDB8619551.1"/>
    </source>
</evidence>
<dbReference type="AlphaFoldDB" id="A0AAJ1HC38"/>
<proteinExistence type="predicted"/>
<sequence length="304" mass="32623">MDDQRTDIKAASSHQGGSRLISEADLASIGGGRHSEPRQTVLDSQSERTKTYSPSSKSEGSSLAAFFGLLAMLGLFAYLASGGIHSEEHPSSTTSEYGSTSLSYGTRKETLRGGTSSLIAPEREFQFQVTYEKAISLIPGLSEGDQERYSSTSLSPQDVVAVLGKASSGEETYQEGGVSPFMTQLEYQSEGSPSSVTVLLSKIGVDRLSSLDFKNLNSERLANKNGSLNREDFANMKIGTSYSDLVNTVGIPSSVSWSSMLGSESFLTFYYKLSDSRSVIIRFGSNRTISEIKGLEDPATSTSP</sequence>
<evidence type="ECO:0000256" key="3">
    <source>
        <dbReference type="SAM" id="Phobius"/>
    </source>
</evidence>
<evidence type="ECO:0000256" key="2">
    <source>
        <dbReference type="SAM" id="MobiDB-lite"/>
    </source>
</evidence>
<keyword evidence="3" id="KW-1133">Transmembrane helix</keyword>
<feature type="compositionally biased region" description="Polar residues" evidence="2">
    <location>
        <begin position="51"/>
        <end position="60"/>
    </location>
</feature>
<dbReference type="EMBL" id="JAQMJV010000003">
    <property type="protein sequence ID" value="MDB8619551.1"/>
    <property type="molecule type" value="Genomic_DNA"/>
</dbReference>
<evidence type="ECO:0000256" key="1">
    <source>
        <dbReference type="ARBA" id="ARBA00022729"/>
    </source>
</evidence>
<reference evidence="4" key="1">
    <citation type="submission" date="2023-01" db="EMBL/GenBank/DDBJ databases">
        <title>Human gut microbiome strain richness.</title>
        <authorList>
            <person name="Chen-Liaw A."/>
        </authorList>
    </citation>
    <scope>NUCLEOTIDE SEQUENCE</scope>
    <source>
        <strain evidence="4">1001262st2_G8_1001262B_160229</strain>
    </source>
</reference>
<evidence type="ECO:0000313" key="5">
    <source>
        <dbReference type="Proteomes" id="UP001212685"/>
    </source>
</evidence>
<dbReference type="InterPro" id="IPR037873">
    <property type="entry name" value="BamE-like"/>
</dbReference>
<organism evidence="4 5">
    <name type="scientific">Streptococcus parasanguinis</name>
    <dbReference type="NCBI Taxonomy" id="1318"/>
    <lineage>
        <taxon>Bacteria</taxon>
        <taxon>Bacillati</taxon>
        <taxon>Bacillota</taxon>
        <taxon>Bacilli</taxon>
        <taxon>Lactobacillales</taxon>
        <taxon>Streptococcaceae</taxon>
        <taxon>Streptococcus</taxon>
    </lineage>
</organism>
<keyword evidence="3" id="KW-0812">Transmembrane</keyword>
<feature type="region of interest" description="Disordered" evidence="2">
    <location>
        <begin position="1"/>
        <end position="60"/>
    </location>
</feature>
<keyword evidence="1" id="KW-0732">Signal</keyword>
<keyword evidence="3" id="KW-0472">Membrane</keyword>
<gene>
    <name evidence="4" type="ORF">PNV36_03915</name>
</gene>